<accession>A0A2T0VVH1</accession>
<feature type="signal peptide" evidence="3">
    <location>
        <begin position="1"/>
        <end position="30"/>
    </location>
</feature>
<evidence type="ECO:0000313" key="9">
    <source>
        <dbReference type="Proteomes" id="UP000238007"/>
    </source>
</evidence>
<keyword evidence="9" id="KW-1185">Reference proteome</keyword>
<dbReference type="InterPro" id="IPR006143">
    <property type="entry name" value="RND_pump_MFP"/>
</dbReference>
<dbReference type="GO" id="GO:0005886">
    <property type="term" value="C:plasma membrane"/>
    <property type="evidence" value="ECO:0007669"/>
    <property type="project" value="TreeGrafter"/>
</dbReference>
<evidence type="ECO:0000259" key="7">
    <source>
        <dbReference type="Pfam" id="PF25967"/>
    </source>
</evidence>
<dbReference type="GO" id="GO:0022857">
    <property type="term" value="F:transmembrane transporter activity"/>
    <property type="evidence" value="ECO:0007669"/>
    <property type="project" value="InterPro"/>
</dbReference>
<dbReference type="AlphaFoldDB" id="A0A2T0VVH1"/>
<dbReference type="Pfam" id="PF25967">
    <property type="entry name" value="RND-MFP_C"/>
    <property type="match status" value="1"/>
</dbReference>
<dbReference type="Pfam" id="PF25944">
    <property type="entry name" value="Beta-barrel_RND"/>
    <property type="match status" value="1"/>
</dbReference>
<dbReference type="Gene3D" id="2.40.30.170">
    <property type="match status" value="1"/>
</dbReference>
<dbReference type="Pfam" id="PF25917">
    <property type="entry name" value="BSH_RND"/>
    <property type="match status" value="1"/>
</dbReference>
<evidence type="ECO:0000259" key="5">
    <source>
        <dbReference type="Pfam" id="PF25917"/>
    </source>
</evidence>
<evidence type="ECO:0000259" key="4">
    <source>
        <dbReference type="Pfam" id="PF25876"/>
    </source>
</evidence>
<name>A0A2T0VVH1_9RHOB</name>
<dbReference type="RefSeq" id="WP_106358845.1">
    <property type="nucleotide sequence ID" value="NZ_PVTP01000012.1"/>
</dbReference>
<gene>
    <name evidence="8" type="ORF">CLV80_11286</name>
</gene>
<dbReference type="GO" id="GO:0046677">
    <property type="term" value="P:response to antibiotic"/>
    <property type="evidence" value="ECO:0007669"/>
    <property type="project" value="TreeGrafter"/>
</dbReference>
<dbReference type="InterPro" id="IPR058624">
    <property type="entry name" value="MdtA-like_HH"/>
</dbReference>
<comment type="similarity">
    <text evidence="2">Belongs to the membrane fusion protein (MFP) (TC 8.A.1) family.</text>
</comment>
<dbReference type="Gene3D" id="2.40.50.100">
    <property type="match status" value="1"/>
</dbReference>
<reference evidence="8 9" key="1">
    <citation type="submission" date="2018-03" db="EMBL/GenBank/DDBJ databases">
        <title>Genomic Encyclopedia of Archaeal and Bacterial Type Strains, Phase II (KMG-II): from individual species to whole genera.</title>
        <authorList>
            <person name="Goeker M."/>
        </authorList>
    </citation>
    <scope>NUCLEOTIDE SEQUENCE [LARGE SCALE GENOMIC DNA]</scope>
    <source>
        <strain evidence="8 9">DSM 101533</strain>
    </source>
</reference>
<dbReference type="Pfam" id="PF25876">
    <property type="entry name" value="HH_MFP_RND"/>
    <property type="match status" value="1"/>
</dbReference>
<evidence type="ECO:0000256" key="3">
    <source>
        <dbReference type="SAM" id="SignalP"/>
    </source>
</evidence>
<dbReference type="PANTHER" id="PTHR30158:SF3">
    <property type="entry name" value="MULTIDRUG EFFLUX PUMP SUBUNIT ACRA-RELATED"/>
    <property type="match status" value="1"/>
</dbReference>
<dbReference type="InterPro" id="IPR058627">
    <property type="entry name" value="MdtA-like_C"/>
</dbReference>
<dbReference type="PANTHER" id="PTHR30158">
    <property type="entry name" value="ACRA/E-RELATED COMPONENT OF DRUG EFFLUX TRANSPORTER"/>
    <property type="match status" value="1"/>
</dbReference>
<dbReference type="NCBIfam" id="TIGR01730">
    <property type="entry name" value="RND_mfp"/>
    <property type="match status" value="1"/>
</dbReference>
<comment type="caution">
    <text evidence="8">The sequence shown here is derived from an EMBL/GenBank/DDBJ whole genome shotgun (WGS) entry which is preliminary data.</text>
</comment>
<feature type="chain" id="PRO_5015555127" evidence="3">
    <location>
        <begin position="31"/>
        <end position="402"/>
    </location>
</feature>
<dbReference type="SUPFAM" id="SSF111369">
    <property type="entry name" value="HlyD-like secretion proteins"/>
    <property type="match status" value="1"/>
</dbReference>
<comment type="subcellular location">
    <subcellularLocation>
        <location evidence="1">Cell envelope</location>
    </subcellularLocation>
</comment>
<feature type="domain" description="Multidrug resistance protein MdtA-like C-terminal permuted SH3" evidence="7">
    <location>
        <begin position="308"/>
        <end position="366"/>
    </location>
</feature>
<feature type="domain" description="Multidrug resistance protein MdtA-like beta-barrel" evidence="6">
    <location>
        <begin position="216"/>
        <end position="304"/>
    </location>
</feature>
<feature type="domain" description="Multidrug resistance protein MdtA-like alpha-helical hairpin" evidence="4">
    <location>
        <begin position="110"/>
        <end position="179"/>
    </location>
</feature>
<feature type="domain" description="Multidrug resistance protein MdtA-like barrel-sandwich hybrid" evidence="5">
    <location>
        <begin position="71"/>
        <end position="208"/>
    </location>
</feature>
<evidence type="ECO:0000313" key="8">
    <source>
        <dbReference type="EMBL" id="PRY75499.1"/>
    </source>
</evidence>
<dbReference type="Gene3D" id="1.10.287.470">
    <property type="entry name" value="Helix hairpin bin"/>
    <property type="match status" value="1"/>
</dbReference>
<protein>
    <submittedName>
        <fullName evidence="8">Membrane fusion protein (Multidrug efflux system)</fullName>
    </submittedName>
</protein>
<keyword evidence="3" id="KW-0732">Signal</keyword>
<dbReference type="InterPro" id="IPR058625">
    <property type="entry name" value="MdtA-like_BSH"/>
</dbReference>
<dbReference type="InterPro" id="IPR058626">
    <property type="entry name" value="MdtA-like_b-barrel"/>
</dbReference>
<dbReference type="EMBL" id="PVTP01000012">
    <property type="protein sequence ID" value="PRY75499.1"/>
    <property type="molecule type" value="Genomic_DNA"/>
</dbReference>
<evidence type="ECO:0000259" key="6">
    <source>
        <dbReference type="Pfam" id="PF25944"/>
    </source>
</evidence>
<evidence type="ECO:0000256" key="1">
    <source>
        <dbReference type="ARBA" id="ARBA00004196"/>
    </source>
</evidence>
<evidence type="ECO:0000256" key="2">
    <source>
        <dbReference type="ARBA" id="ARBA00009477"/>
    </source>
</evidence>
<proteinExistence type="inferred from homology"/>
<dbReference type="Proteomes" id="UP000238007">
    <property type="component" value="Unassembled WGS sequence"/>
</dbReference>
<dbReference type="OrthoDB" id="7811737at2"/>
<sequence>MKSTDLNSLQGTSVRLLTLLLLLFSAPVHAQGMPPGGPAQGPTQVGTITLSSEDVPYVRTLPGRAVSFEETDLRPRVSGLIEAILYTPGAPLKVGDPMFKIEDASYRAAVASAEAALASAQVDATTSTASLDRYRSLQNSSAVTQADLQAAEATAAASEAGVAAAQAALDIAILDLSHTTVVSPIDGIGGLPEVSVGALVTANQADPLGSVTRLDPIYIDVSDSSAARLRVRDRIQTGNLTVGDKLEISLTLEDGSVYLGEGSLITPGTTVSTTTGTFDLRVQFDNPDRLIMPGQFLRVDITFGTTKAALVPQRATSRASNGALTAFVVREGNAQQVTLSSSGSYDNSWVVTEGADVGDVLIVDGLSNLVDGAEVTTVPVTINADGAVIDTPSDTDDTNGKQ</sequence>
<organism evidence="8 9">
    <name type="scientific">Yoonia maritima</name>
    <dbReference type="NCBI Taxonomy" id="1435347"/>
    <lineage>
        <taxon>Bacteria</taxon>
        <taxon>Pseudomonadati</taxon>
        <taxon>Pseudomonadota</taxon>
        <taxon>Alphaproteobacteria</taxon>
        <taxon>Rhodobacterales</taxon>
        <taxon>Paracoccaceae</taxon>
        <taxon>Yoonia</taxon>
    </lineage>
</organism>
<dbReference type="Gene3D" id="2.40.420.20">
    <property type="match status" value="1"/>
</dbReference>